<organism evidence="2 3">
    <name type="scientific">Veillonella montpellierensis DNF00314</name>
    <dbReference type="NCBI Taxonomy" id="1401067"/>
    <lineage>
        <taxon>Bacteria</taxon>
        <taxon>Bacillati</taxon>
        <taxon>Bacillota</taxon>
        <taxon>Negativicutes</taxon>
        <taxon>Veillonellales</taxon>
        <taxon>Veillonellaceae</taxon>
        <taxon>Veillonella</taxon>
    </lineage>
</organism>
<dbReference type="RefSeq" id="WP_038150934.1">
    <property type="nucleotide sequence ID" value="NZ_JRNT01000005.1"/>
</dbReference>
<feature type="compositionally biased region" description="Basic and acidic residues" evidence="1">
    <location>
        <begin position="457"/>
        <end position="471"/>
    </location>
</feature>
<dbReference type="AlphaFoldDB" id="A0A096CRW3"/>
<accession>A0A096CRW3</accession>
<sequence length="479" mass="54901">MDIELIKKLIKKHIPGHSNVISQTKVSERYYNVDNDINYLKEKPKNQEEARQKGETFNPMHQADNRIAYSFYPLLVDQKTAYMFTAPPIFDVKNDTLNKAILDDLGDAYEKKCKDLSVKATNGGIAWVHYWIDEDNKFQWVTVSATQIVPIWNNHINTKLEGVFRVYEDTNEVGENITVYEFWNDKEVQAFSIRSWDIVDRIQPYLAFTMIDPTGAMAKVDTMPHNMGAVPFIPFANNATYTPDLNRIKKLIDVYDKTYSGFLNDLEDVQEVIFVLTNYGGEDLAEFLNGMKKYKAIQMDSTGPDDRSGISTLTIDIPIEARKELLNITRKAIFDMGQGVDPQQQGLDGTSGEAMKFLYTLLELKAGMMETEFQLGFNQLIRAICRFHGNDKVTVTQTWTRTSVKNDSDLVNMCSQSMGVISKRSILAHHPFVEDVNEELKQIKAEEADSNNDIYDDWQHEHHDDGSINDHDNDEEKDQ</sequence>
<dbReference type="eggNOG" id="ENOG502Z7ZB">
    <property type="taxonomic scope" value="Bacteria"/>
</dbReference>
<dbReference type="EMBL" id="JRNT01000005">
    <property type="protein sequence ID" value="KGF48084.1"/>
    <property type="molecule type" value="Genomic_DNA"/>
</dbReference>
<keyword evidence="3" id="KW-1185">Reference proteome</keyword>
<dbReference type="Pfam" id="PF05133">
    <property type="entry name" value="SPP1_portal"/>
    <property type="match status" value="1"/>
</dbReference>
<gene>
    <name evidence="2" type="ORF">HMPREF0872_00305</name>
</gene>
<evidence type="ECO:0000313" key="3">
    <source>
        <dbReference type="Proteomes" id="UP000029628"/>
    </source>
</evidence>
<comment type="caution">
    <text evidence="2">The sequence shown here is derived from an EMBL/GenBank/DDBJ whole genome shotgun (WGS) entry which is preliminary data.</text>
</comment>
<evidence type="ECO:0000256" key="1">
    <source>
        <dbReference type="SAM" id="MobiDB-lite"/>
    </source>
</evidence>
<reference evidence="2 3" key="1">
    <citation type="submission" date="2014-07" db="EMBL/GenBank/DDBJ databases">
        <authorList>
            <person name="McCorrison J."/>
            <person name="Sanka R."/>
            <person name="Torralba M."/>
            <person name="Gillis M."/>
            <person name="Haft D.H."/>
            <person name="Methe B."/>
            <person name="Sutton G."/>
            <person name="Nelson K.E."/>
        </authorList>
    </citation>
    <scope>NUCLEOTIDE SEQUENCE [LARGE SCALE GENOMIC DNA]</scope>
    <source>
        <strain evidence="2 3">DNF00314</strain>
    </source>
</reference>
<evidence type="ECO:0000313" key="2">
    <source>
        <dbReference type="EMBL" id="KGF48084.1"/>
    </source>
</evidence>
<dbReference type="InterPro" id="IPR021145">
    <property type="entry name" value="Portal_protein_SPP1_Gp6-like"/>
</dbReference>
<dbReference type="Proteomes" id="UP000029628">
    <property type="component" value="Unassembled WGS sequence"/>
</dbReference>
<name>A0A096CRW3_9FIRM</name>
<proteinExistence type="predicted"/>
<feature type="region of interest" description="Disordered" evidence="1">
    <location>
        <begin position="445"/>
        <end position="479"/>
    </location>
</feature>
<protein>
    <submittedName>
        <fullName evidence="2">Portal protein</fullName>
    </submittedName>
</protein>